<evidence type="ECO:0000313" key="2">
    <source>
        <dbReference type="EMBL" id="EMG45458.1"/>
    </source>
</evidence>
<dbReference type="AlphaFoldDB" id="M3J0T8"/>
<dbReference type="eggNOG" id="ENOG502RMGE">
    <property type="taxonomic scope" value="Eukaryota"/>
</dbReference>
<accession>M3J0T8</accession>
<keyword evidence="1" id="KW-0175">Coiled coil</keyword>
<feature type="non-terminal residue" evidence="2">
    <location>
        <position position="1"/>
    </location>
</feature>
<protein>
    <submittedName>
        <fullName evidence="2">Uncharacterized protein</fullName>
    </submittedName>
</protein>
<evidence type="ECO:0000313" key="3">
    <source>
        <dbReference type="Proteomes" id="UP000011777"/>
    </source>
</evidence>
<sequence length="251" mass="29315">MAPSFYEQEQKKIKNAIKLPLLELVLKFLPHLQPTIQAKDDTWEIVAIQLTNLRYSEILANKPSPNTAKGSKKSNGNNVVEEIESIPELNGIYVRDYYEELFANFKKNIVFMINLNRSENLQGRPGNDMGYLIKDRGDALLYELYKLEYKDIELISKISSETLEDKLRKHLEKLYKVSENGDAMDQDEEVDDGILDSKELLEHYRNSSVRDKNKMLQDQIVKQDKKLEQLKDENQRLLELNHELLEQMNGR</sequence>
<proteinExistence type="predicted"/>
<dbReference type="EMBL" id="AOGT01002461">
    <property type="protein sequence ID" value="EMG45458.1"/>
    <property type="molecule type" value="Genomic_DNA"/>
</dbReference>
<dbReference type="OMA" id="NPMMANI"/>
<comment type="caution">
    <text evidence="2">The sequence shown here is derived from an EMBL/GenBank/DDBJ whole genome shotgun (WGS) entry which is preliminary data.</text>
</comment>
<gene>
    <name evidence="2" type="ORF">G210_4362</name>
</gene>
<dbReference type="OrthoDB" id="4026428at2759"/>
<evidence type="ECO:0000256" key="1">
    <source>
        <dbReference type="SAM" id="Coils"/>
    </source>
</evidence>
<feature type="coiled-coil region" evidence="1">
    <location>
        <begin position="213"/>
        <end position="247"/>
    </location>
</feature>
<keyword evidence="3" id="KW-1185">Reference proteome</keyword>
<organism evidence="2 3">
    <name type="scientific">Candida maltosa (strain Xu316)</name>
    <name type="common">Yeast</name>
    <dbReference type="NCBI Taxonomy" id="1245528"/>
    <lineage>
        <taxon>Eukaryota</taxon>
        <taxon>Fungi</taxon>
        <taxon>Dikarya</taxon>
        <taxon>Ascomycota</taxon>
        <taxon>Saccharomycotina</taxon>
        <taxon>Pichiomycetes</taxon>
        <taxon>Debaryomycetaceae</taxon>
        <taxon>Candida/Lodderomyces clade</taxon>
        <taxon>Candida</taxon>
    </lineage>
</organism>
<dbReference type="HOGENOM" id="CLU_1154065_0_0_1"/>
<dbReference type="Proteomes" id="UP000011777">
    <property type="component" value="Unassembled WGS sequence"/>
</dbReference>
<name>M3J0T8_CANMX</name>
<reference evidence="2 3" key="1">
    <citation type="submission" date="2013-02" db="EMBL/GenBank/DDBJ databases">
        <title>Genome sequence of Candida maltosa Xu316, a potential industrial strain for xylitol and ethanol production.</title>
        <authorList>
            <person name="Yu J."/>
            <person name="Wang Q."/>
            <person name="Geng X."/>
            <person name="Bao W."/>
            <person name="He P."/>
            <person name="Cai J."/>
        </authorList>
    </citation>
    <scope>NUCLEOTIDE SEQUENCE [LARGE SCALE GENOMIC DNA]</scope>
    <source>
        <strain evidence="3">Xu316</strain>
    </source>
</reference>